<dbReference type="PANTHER" id="PTHR39603:SF1">
    <property type="entry name" value="CYANOVIRIN-N DOMAIN-CONTAINING PROTEIN"/>
    <property type="match status" value="1"/>
</dbReference>
<dbReference type="Proteomes" id="UP001152087">
    <property type="component" value="Unassembled WGS sequence"/>
</dbReference>
<keyword evidence="2" id="KW-0732">Signal</keyword>
<comment type="caution">
    <text evidence="3">The sequence shown here is derived from an EMBL/GenBank/DDBJ whole genome shotgun (WGS) entry which is preliminary data.</text>
</comment>
<evidence type="ECO:0000313" key="3">
    <source>
        <dbReference type="EMBL" id="KAJ4177760.1"/>
    </source>
</evidence>
<reference evidence="3" key="1">
    <citation type="submission" date="2022-09" db="EMBL/GenBank/DDBJ databases">
        <title>Fusarium specimens isolated from Avocado Roots.</title>
        <authorList>
            <person name="Stajich J."/>
            <person name="Roper C."/>
            <person name="Heimlech-Rivalta G."/>
        </authorList>
    </citation>
    <scope>NUCLEOTIDE SEQUENCE</scope>
    <source>
        <strain evidence="3">A02</strain>
    </source>
</reference>
<sequence length="182" mass="18805">MVPLSLSTIAVLASSSLVMAMPAPASNDNGAEAFSWENWVEGIIADPNGNHLSPEDAVEASKAAEAKRSLETRDASCRGDDVAEKSAYVPDAVACINQLASYGDKACKANSAVTVMCKIGGAQITAVVPGGRYPTSDTCQNMARAAGKIMDKCTRADQTVNGADYSFGNGNIAIQLSAPTDD</sequence>
<dbReference type="AlphaFoldDB" id="A0A9W8QVK2"/>
<keyword evidence="4" id="KW-1185">Reference proteome</keyword>
<gene>
    <name evidence="3" type="ORF">NW755_013636</name>
</gene>
<feature type="compositionally biased region" description="Basic and acidic residues" evidence="1">
    <location>
        <begin position="62"/>
        <end position="76"/>
    </location>
</feature>
<name>A0A9W8QVK2_9HYPO</name>
<proteinExistence type="predicted"/>
<protein>
    <recommendedName>
        <fullName evidence="5">Ecp2 effector protein domain-containing protein</fullName>
    </recommendedName>
</protein>
<dbReference type="PANTHER" id="PTHR39603">
    <property type="entry name" value="CYANOVIRIN-N DOMAIN-CONTAINING PROTEIN"/>
    <property type="match status" value="1"/>
</dbReference>
<evidence type="ECO:0008006" key="5">
    <source>
        <dbReference type="Google" id="ProtNLM"/>
    </source>
</evidence>
<organism evidence="3 4">
    <name type="scientific">Fusarium falciforme</name>
    <dbReference type="NCBI Taxonomy" id="195108"/>
    <lineage>
        <taxon>Eukaryota</taxon>
        <taxon>Fungi</taxon>
        <taxon>Dikarya</taxon>
        <taxon>Ascomycota</taxon>
        <taxon>Pezizomycotina</taxon>
        <taxon>Sordariomycetes</taxon>
        <taxon>Hypocreomycetidae</taxon>
        <taxon>Hypocreales</taxon>
        <taxon>Nectriaceae</taxon>
        <taxon>Fusarium</taxon>
        <taxon>Fusarium solani species complex</taxon>
    </lineage>
</organism>
<dbReference type="OrthoDB" id="2112446at2759"/>
<feature type="region of interest" description="Disordered" evidence="1">
    <location>
        <begin position="47"/>
        <end position="76"/>
    </location>
</feature>
<feature type="chain" id="PRO_5040925986" description="Ecp2 effector protein domain-containing protein" evidence="2">
    <location>
        <begin position="21"/>
        <end position="182"/>
    </location>
</feature>
<evidence type="ECO:0000313" key="4">
    <source>
        <dbReference type="Proteomes" id="UP001152087"/>
    </source>
</evidence>
<accession>A0A9W8QVK2</accession>
<feature type="signal peptide" evidence="2">
    <location>
        <begin position="1"/>
        <end position="20"/>
    </location>
</feature>
<dbReference type="EMBL" id="JAOQAV010000091">
    <property type="protein sequence ID" value="KAJ4177760.1"/>
    <property type="molecule type" value="Genomic_DNA"/>
</dbReference>
<evidence type="ECO:0000256" key="1">
    <source>
        <dbReference type="SAM" id="MobiDB-lite"/>
    </source>
</evidence>
<evidence type="ECO:0000256" key="2">
    <source>
        <dbReference type="SAM" id="SignalP"/>
    </source>
</evidence>